<evidence type="ECO:0000256" key="1">
    <source>
        <dbReference type="ARBA" id="ARBA00022737"/>
    </source>
</evidence>
<dbReference type="InParanoid" id="A0A6P7H4N2"/>
<keyword evidence="2 3" id="KW-0040">ANK repeat</keyword>
<feature type="repeat" description="ANK" evidence="3">
    <location>
        <begin position="1343"/>
        <end position="1375"/>
    </location>
</feature>
<dbReference type="InterPro" id="IPR002110">
    <property type="entry name" value="Ankyrin_rpt"/>
</dbReference>
<dbReference type="Proteomes" id="UP001652700">
    <property type="component" value="Unplaced"/>
</dbReference>
<feature type="repeat" description="ANK" evidence="3">
    <location>
        <begin position="1411"/>
        <end position="1443"/>
    </location>
</feature>
<reference evidence="6" key="1">
    <citation type="submission" date="2025-04" db="UniProtKB">
        <authorList>
            <consortium name="RefSeq"/>
        </authorList>
    </citation>
    <scope>IDENTIFICATION</scope>
    <source>
        <tissue evidence="6">Whole insect</tissue>
    </source>
</reference>
<reference evidence="4" key="2">
    <citation type="submission" date="2025-05" db="UniProtKB">
        <authorList>
            <consortium name="EnsemblMetazoa"/>
        </authorList>
    </citation>
    <scope>IDENTIFICATION</scope>
</reference>
<name>A0A6P7H4N2_DIAVI</name>
<dbReference type="RefSeq" id="XP_028150960.1">
    <property type="nucleotide sequence ID" value="XM_028295159.1"/>
</dbReference>
<dbReference type="SMART" id="SM00248">
    <property type="entry name" value="ANK"/>
    <property type="match status" value="11"/>
</dbReference>
<evidence type="ECO:0000256" key="2">
    <source>
        <dbReference type="ARBA" id="ARBA00023043"/>
    </source>
</evidence>
<dbReference type="Pfam" id="PF12796">
    <property type="entry name" value="Ank_2"/>
    <property type="match status" value="4"/>
</dbReference>
<dbReference type="SUPFAM" id="SSF52540">
    <property type="entry name" value="P-loop containing nucleoside triphosphate hydrolases"/>
    <property type="match status" value="1"/>
</dbReference>
<feature type="repeat" description="ANK" evidence="3">
    <location>
        <begin position="1055"/>
        <end position="1088"/>
    </location>
</feature>
<evidence type="ECO:0000256" key="3">
    <source>
        <dbReference type="PROSITE-ProRule" id="PRU00023"/>
    </source>
</evidence>
<keyword evidence="5" id="KW-1185">Reference proteome</keyword>
<keyword evidence="1" id="KW-0677">Repeat</keyword>
<evidence type="ECO:0000313" key="4">
    <source>
        <dbReference type="EnsemblMetazoa" id="XP_050501701.1"/>
    </source>
</evidence>
<proteinExistence type="predicted"/>
<dbReference type="SUPFAM" id="SSF48403">
    <property type="entry name" value="Ankyrin repeat"/>
    <property type="match status" value="2"/>
</dbReference>
<dbReference type="PANTHER" id="PTHR24198">
    <property type="entry name" value="ANKYRIN REPEAT AND PROTEIN KINASE DOMAIN-CONTAINING PROTEIN"/>
    <property type="match status" value="1"/>
</dbReference>
<dbReference type="PROSITE" id="PS50088">
    <property type="entry name" value="ANK_REPEAT"/>
    <property type="match status" value="3"/>
</dbReference>
<gene>
    <name evidence="6" type="primary">LOC114344322</name>
</gene>
<dbReference type="InterPro" id="IPR027417">
    <property type="entry name" value="P-loop_NTPase"/>
</dbReference>
<protein>
    <submittedName>
        <fullName evidence="6">Uncharacterized protein LOC114344322 isoform X1</fullName>
    </submittedName>
</protein>
<dbReference type="OrthoDB" id="194358at2759"/>
<evidence type="ECO:0000313" key="6">
    <source>
        <dbReference type="RefSeq" id="XP_028150960.1"/>
    </source>
</evidence>
<sequence length="1503" mass="174372">MVMDSGKAQNPNEGDRYVIALHTSFALSAFRSYTKWTIRNEVTSAGKFDDLVFESDEKCILLQAKVHKGETYTRNFMTERPETKNSKFSIAKYFLSYLTSKEFFKITTNSLILCTDTTLKVADIMDELPADENLQQIFGPQTKKFKIKNEKGMIDDEAGLLNKIKQFQKNISEQETDSNKKEWKTLDFNREDIKSFIDYFIVVNVNLTDIESLIKRKLSELSDYLKFNPSYYEYVNHHVEEWSHLPIDNFVPMTEDYLMFIMYGENNRLFLHKFVKTKIFFKEENLFQFDSNIICVQPHDNIAMDLLKIFRSIQNAERPDLLLEENTLCLMQKIKNTFYEMKYTMEYKVICDMINTFRCEKIKYLVVSFLALDEDQVLELYNNILMITKEDPNKKVFIIIKENYFQESETINKIVNDKIYFHSLETNTQKYILNKKVILFQEELITLMDLINNTENINSELNEIEIDECLTKIIFAKEDDEEYYSISCNLQPQSEREEFYVKRSLIANSEVFPEKMFFEKIDKNIVVITGPPGAGKTTSLKQITSLKKEKDKIDSKLTWIINVDFKKSKQFFQKNIEKTLYNLLCHNEDITPDSSYLKGKLIKSMDKIVIIDGLDENCSNNKKIQNILADHNSLQALNISLVIMGARYYDFILKDLIDLHGCELVKISPFSPCDQSFFLKQYLKRLIPSANIENDLFEDVTNFVPAFKDICSTPLSLKMVAKIIKNKISKGDSIGSLSKVFNNIINIYDFYNCYLQVIRDEFAQDDDRLLGTFDGYYIESLKEFSAKNLFSDFPKLLDLLNVDASFEISKHALNVGLLKTSADGYAFVHNTFEEYFGAKLLWDRLYKKRQSHNLLLEVLNIVFLNVQYEGVSNFFKNSLEMNQNEKISELSIKYNSALTEVNWKRDISFLCIRGCFFTVKLLFDNYTNFCDILKIEGMSGETALHYSCPYPSLIKYIVERGAEVNKADENGFTVLNYMFIMLWGSTEYRHYFRSLLDVFKNFKRPKTFVFFKEYYKLLRQNQEKDHVNNDRLNKFLDLLIYLEKYRLNLNIKDINGDTPVHWAAQAGLKVILEKFINEYGLDPNPVNKQKQTPLHYACSFGNYDIVMYYKEINMLSENDSLIVLKAAESKTIKVLKFLIEECGMDPTVRDSTKKSAFHYAAFQDSLEAIRYLRSKNLEFNTVDKYHCTSMVAAAAEGNAVCVLKYLVDDCCMLRYIDTNHVFLCTLRHDSLKAFKFLVNKGLEMPSPQSFLEKLFEYDAVEIFRETYSKDKLQSEIVKFLFRAALLNSYKIFVYLKYYTNDIKSLRNEQGQLLIHEAASKNAVHVLKFLIRECAVDLNLCDEYGNTPSHYAAASNALEGIKNLKELGAKLNLFNVNKYTLGHIAANSGALEVLRYLVEDCPMDSWNVPDDNGNLPAHMAACSNEVKILKYLKSVGIDLAQCNNNGETLAHRAAAGDAVDVLSFLKNECKFSLNSLNNNGSSPLDYANQYNALKAKQFLEYKMT</sequence>
<dbReference type="Gene3D" id="3.40.50.300">
    <property type="entry name" value="P-loop containing nucleotide triphosphate hydrolases"/>
    <property type="match status" value="1"/>
</dbReference>
<dbReference type="Gene3D" id="1.25.40.20">
    <property type="entry name" value="Ankyrin repeat-containing domain"/>
    <property type="match status" value="4"/>
</dbReference>
<organism evidence="6">
    <name type="scientific">Diabrotica virgifera virgifera</name>
    <name type="common">western corn rootworm</name>
    <dbReference type="NCBI Taxonomy" id="50390"/>
    <lineage>
        <taxon>Eukaryota</taxon>
        <taxon>Metazoa</taxon>
        <taxon>Ecdysozoa</taxon>
        <taxon>Arthropoda</taxon>
        <taxon>Hexapoda</taxon>
        <taxon>Insecta</taxon>
        <taxon>Pterygota</taxon>
        <taxon>Neoptera</taxon>
        <taxon>Endopterygota</taxon>
        <taxon>Coleoptera</taxon>
        <taxon>Polyphaga</taxon>
        <taxon>Cucujiformia</taxon>
        <taxon>Chrysomeloidea</taxon>
        <taxon>Chrysomelidae</taxon>
        <taxon>Galerucinae</taxon>
        <taxon>Diabroticina</taxon>
        <taxon>Diabroticites</taxon>
        <taxon>Diabrotica</taxon>
    </lineage>
</organism>
<accession>A0A6P7H4N2</accession>
<dbReference type="InterPro" id="IPR036770">
    <property type="entry name" value="Ankyrin_rpt-contain_sf"/>
</dbReference>
<dbReference type="PANTHER" id="PTHR24198:SF165">
    <property type="entry name" value="ANKYRIN REPEAT-CONTAINING PROTEIN-RELATED"/>
    <property type="match status" value="1"/>
</dbReference>
<evidence type="ECO:0000313" key="5">
    <source>
        <dbReference type="Proteomes" id="UP001652700"/>
    </source>
</evidence>
<dbReference type="EnsemblMetazoa" id="XM_050645744.1">
    <property type="protein sequence ID" value="XP_050501701.1"/>
    <property type="gene ID" value="LOC126881467"/>
</dbReference>